<keyword evidence="1" id="KW-0812">Transmembrane</keyword>
<sequence>MKTSDILATIAIFVSIFTFIINLHFENKRLKRESDAKFFQDIYFKYMKDIIPKVEANISFNSTTNRLEGIKPMIVLLQNLRKKTTPYKFVDTKFYESFTKKIMNVEDFYSDSLSHVTDSIRYEQFHKDSTLKITELYLILNQKFRNKRFKND</sequence>
<keyword evidence="1" id="KW-0472">Membrane</keyword>
<feature type="transmembrane region" description="Helical" evidence="1">
    <location>
        <begin position="6"/>
        <end position="25"/>
    </location>
</feature>
<dbReference type="RefSeq" id="WP_261053402.1">
    <property type="nucleotide sequence ID" value="NZ_AP028929.1"/>
</dbReference>
<gene>
    <name evidence="2" type="ORF">MASAN616_15160</name>
</gene>
<organism evidence="2">
    <name type="scientific">Streptococcus sp. SN-1</name>
    <dbReference type="NCBI Taxonomy" id="3074854"/>
    <lineage>
        <taxon>Bacteria</taxon>
        <taxon>Bacillati</taxon>
        <taxon>Bacillota</taxon>
        <taxon>Bacilli</taxon>
        <taxon>Lactobacillales</taxon>
        <taxon>Streptococcaceae</taxon>
        <taxon>Streptococcus</taxon>
    </lineage>
</organism>
<reference evidence="2" key="1">
    <citation type="submission" date="2024-06" db="EMBL/GenBank/DDBJ databases">
        <title>Whole Genome Sequence of Streptococcus sp. strain SN-1.</title>
        <authorList>
            <person name="Saito M."/>
            <person name="Kuwahara N."/>
            <person name="Senpuku H."/>
        </authorList>
    </citation>
    <scope>NUCLEOTIDE SEQUENCE</scope>
    <source>
        <strain evidence="2">SN-1</strain>
    </source>
</reference>
<dbReference type="EMBL" id="AP028929">
    <property type="protein sequence ID" value="BET05653.1"/>
    <property type="molecule type" value="Genomic_DNA"/>
</dbReference>
<keyword evidence="1" id="KW-1133">Transmembrane helix</keyword>
<protein>
    <submittedName>
        <fullName evidence="2">Uncharacterized protein</fullName>
    </submittedName>
</protein>
<name>A0AAT9G2C7_9STRE</name>
<evidence type="ECO:0000313" key="2">
    <source>
        <dbReference type="EMBL" id="BET05653.1"/>
    </source>
</evidence>
<dbReference type="AlphaFoldDB" id="A0AAT9G2C7"/>
<evidence type="ECO:0000256" key="1">
    <source>
        <dbReference type="SAM" id="Phobius"/>
    </source>
</evidence>
<accession>A0AAT9G2C7</accession>
<proteinExistence type="predicted"/>